<organism evidence="1">
    <name type="scientific">uncultured marine thaumarchaeote KM3_03_B05</name>
    <dbReference type="NCBI Taxonomy" id="1455958"/>
    <lineage>
        <taxon>Archaea</taxon>
        <taxon>Nitrososphaerota</taxon>
        <taxon>environmental samples</taxon>
    </lineage>
</organism>
<dbReference type="EMBL" id="KF900517">
    <property type="protein sequence ID" value="AIE97796.1"/>
    <property type="molecule type" value="Genomic_DNA"/>
</dbReference>
<reference evidence="1" key="1">
    <citation type="journal article" date="2014" name="Genome Biol. Evol.">
        <title>Pangenome evidence for extensive interdomain horizontal transfer affecting lineage core and shell genes in uncultured planktonic thaumarchaeota and euryarchaeota.</title>
        <authorList>
            <person name="Deschamps P."/>
            <person name="Zivanovic Y."/>
            <person name="Moreira D."/>
            <person name="Rodriguez-Valera F."/>
            <person name="Lopez-Garcia P."/>
        </authorList>
    </citation>
    <scope>NUCLEOTIDE SEQUENCE</scope>
</reference>
<accession>A0A075G768</accession>
<name>A0A075G768_9ARCH</name>
<dbReference type="AlphaFoldDB" id="A0A075G768"/>
<proteinExistence type="predicted"/>
<evidence type="ECO:0000313" key="1">
    <source>
        <dbReference type="EMBL" id="AIE97796.1"/>
    </source>
</evidence>
<protein>
    <submittedName>
        <fullName evidence="1">Uncharacterized protein</fullName>
    </submittedName>
</protein>
<sequence length="101" mass="11870">MIDTLDYFVFTHEKETYSMFFSFLLRESPSLVNGVRFRSLSPRSSWVQIPLPAFYYNSETFLCRRSLTIFPEAFPLTSFMAIPIRVTTACSPRSFTRSRLF</sequence>